<protein>
    <recommendedName>
        <fullName evidence="5">Beta/gamma crystallin 'Greek key' domain-containing protein</fullName>
    </recommendedName>
</protein>
<reference evidence="7 8" key="2">
    <citation type="submission" date="2019-02" db="EMBL/GenBank/DDBJ databases">
        <title>Draft Genome Sequences of Six Type Strains of the Genus Massilia.</title>
        <authorList>
            <person name="Miess H."/>
            <person name="Frediansyhah A."/>
            <person name="Gross H."/>
        </authorList>
    </citation>
    <scope>NUCLEOTIDE SEQUENCE [LARGE SCALE GENOMIC DNA]</scope>
    <source>
        <strain evidence="7 8">DSM 17472</strain>
    </source>
</reference>
<reference evidence="6" key="1">
    <citation type="journal article" date="2014" name="Int. J. Syst. Evol. Microbiol.">
        <title>Complete genome sequence of Corynebacterium casei LMG S-19264T (=DSM 44701T), isolated from a smear-ripened cheese.</title>
        <authorList>
            <consortium name="US DOE Joint Genome Institute (JGI-PGF)"/>
            <person name="Walter F."/>
            <person name="Albersmeier A."/>
            <person name="Kalinowski J."/>
            <person name="Ruckert C."/>
        </authorList>
    </citation>
    <scope>NUCLEOTIDE SEQUENCE</scope>
    <source>
        <strain evidence="6">KCTC 12343</strain>
    </source>
</reference>
<feature type="compositionally biased region" description="Basic and acidic residues" evidence="3">
    <location>
        <begin position="100"/>
        <end position="132"/>
    </location>
</feature>
<organism evidence="6 9">
    <name type="scientific">Pseudoduganella albidiflava</name>
    <dbReference type="NCBI Taxonomy" id="321983"/>
    <lineage>
        <taxon>Bacteria</taxon>
        <taxon>Pseudomonadati</taxon>
        <taxon>Pseudomonadota</taxon>
        <taxon>Betaproteobacteria</taxon>
        <taxon>Burkholderiales</taxon>
        <taxon>Oxalobacteraceae</taxon>
        <taxon>Telluria group</taxon>
        <taxon>Pseudoduganella</taxon>
    </lineage>
</organism>
<dbReference type="InterPro" id="IPR001064">
    <property type="entry name" value="Beta/gamma_crystallin"/>
</dbReference>
<dbReference type="RefSeq" id="WP_131147229.1">
    <property type="nucleotide sequence ID" value="NZ_BMWV01000028.1"/>
</dbReference>
<dbReference type="Proteomes" id="UP000292307">
    <property type="component" value="Chromosome"/>
</dbReference>
<dbReference type="Proteomes" id="UP000628442">
    <property type="component" value="Unassembled WGS sequence"/>
</dbReference>
<dbReference type="EMBL" id="BMWV01000028">
    <property type="protein sequence ID" value="GGY69991.1"/>
    <property type="molecule type" value="Genomic_DNA"/>
</dbReference>
<keyword evidence="8" id="KW-1185">Reference proteome</keyword>
<sequence length="212" mass="23926">MKRLFAAATLLASFNLAAAGELALYSQPDFRGAQISVRDTVRNFQDTGFNDRASSATVLSGAWEVCEHKDFGGRCTVLERGEYRDLGHLGNAISSVRELARGDDGRRDRRDDDRRGWRDRGDRGDRDERRGPPVELYSTRQFGGDRVVLAGDVHSLRSRDFNDRAGSMVVREGEWEVCEHDDYRGRCRVYGPGRYPALEGLNNQASSVRRLR</sequence>
<dbReference type="PANTHER" id="PTHR11818">
    <property type="entry name" value="BETA/GAMMA CRYSTALLIN"/>
    <property type="match status" value="1"/>
</dbReference>
<evidence type="ECO:0000313" key="9">
    <source>
        <dbReference type="Proteomes" id="UP000628442"/>
    </source>
</evidence>
<dbReference type="AlphaFoldDB" id="A0A411X2K1"/>
<feature type="signal peptide" evidence="4">
    <location>
        <begin position="1"/>
        <end position="19"/>
    </location>
</feature>
<keyword evidence="2" id="KW-0677">Repeat</keyword>
<dbReference type="SMART" id="SM00247">
    <property type="entry name" value="XTALbg"/>
    <property type="match status" value="2"/>
</dbReference>
<evidence type="ECO:0000256" key="4">
    <source>
        <dbReference type="SAM" id="SignalP"/>
    </source>
</evidence>
<dbReference type="Gene3D" id="2.60.20.10">
    <property type="entry name" value="Crystallins"/>
    <property type="match status" value="2"/>
</dbReference>
<keyword evidence="4" id="KW-0732">Signal</keyword>
<dbReference type="PROSITE" id="PS50915">
    <property type="entry name" value="CRYSTALLIN_BETA_GAMMA"/>
    <property type="match status" value="3"/>
</dbReference>
<evidence type="ECO:0000313" key="7">
    <source>
        <dbReference type="EMBL" id="QBI03123.1"/>
    </source>
</evidence>
<dbReference type="InterPro" id="IPR050252">
    <property type="entry name" value="Beta/Gamma-Crystallin"/>
</dbReference>
<feature type="domain" description="Beta/gamma crystallin 'Greek key'" evidence="5">
    <location>
        <begin position="61"/>
        <end position="100"/>
    </location>
</feature>
<gene>
    <name evidence="7" type="ORF">EYF70_21520</name>
    <name evidence="6" type="ORF">GCM10007387_59960</name>
</gene>
<feature type="domain" description="Beta/gamma crystallin 'Greek key'" evidence="5">
    <location>
        <begin position="20"/>
        <end position="60"/>
    </location>
</feature>
<name>A0A411X2K1_9BURK</name>
<accession>A0A411X2K1</accession>
<feature type="region of interest" description="Disordered" evidence="3">
    <location>
        <begin position="100"/>
        <end position="136"/>
    </location>
</feature>
<dbReference type="EMBL" id="CP036401">
    <property type="protein sequence ID" value="QBI03123.1"/>
    <property type="molecule type" value="Genomic_DNA"/>
</dbReference>
<dbReference type="SUPFAM" id="SSF49695">
    <property type="entry name" value="gamma-Crystallin-like"/>
    <property type="match status" value="2"/>
</dbReference>
<evidence type="ECO:0000313" key="6">
    <source>
        <dbReference type="EMBL" id="GGY69991.1"/>
    </source>
</evidence>
<feature type="domain" description="Beta/gamma crystallin 'Greek key'" evidence="5">
    <location>
        <begin position="173"/>
        <end position="212"/>
    </location>
</feature>
<evidence type="ECO:0000256" key="3">
    <source>
        <dbReference type="SAM" id="MobiDB-lite"/>
    </source>
</evidence>
<dbReference type="OrthoDB" id="9150808at2"/>
<feature type="chain" id="PRO_5043803394" description="Beta/gamma crystallin 'Greek key' domain-containing protein" evidence="4">
    <location>
        <begin position="20"/>
        <end position="212"/>
    </location>
</feature>
<evidence type="ECO:0000259" key="5">
    <source>
        <dbReference type="PROSITE" id="PS50915"/>
    </source>
</evidence>
<dbReference type="PANTHER" id="PTHR11818:SF42">
    <property type="entry name" value="VOLTAGE-GATED HYDROGEN CHANNEL 1"/>
    <property type="match status" value="1"/>
</dbReference>
<evidence type="ECO:0000256" key="1">
    <source>
        <dbReference type="ARBA" id="ARBA00009646"/>
    </source>
</evidence>
<reference evidence="6" key="3">
    <citation type="submission" date="2022-12" db="EMBL/GenBank/DDBJ databases">
        <authorList>
            <person name="Sun Q."/>
            <person name="Kim S."/>
        </authorList>
    </citation>
    <scope>NUCLEOTIDE SEQUENCE</scope>
    <source>
        <strain evidence="6">KCTC 12343</strain>
    </source>
</reference>
<evidence type="ECO:0000256" key="2">
    <source>
        <dbReference type="ARBA" id="ARBA00022737"/>
    </source>
</evidence>
<dbReference type="InterPro" id="IPR011024">
    <property type="entry name" value="G_crystallin-like"/>
</dbReference>
<dbReference type="Pfam" id="PF00030">
    <property type="entry name" value="Crystall"/>
    <property type="match status" value="2"/>
</dbReference>
<proteinExistence type="inferred from homology"/>
<evidence type="ECO:0000313" key="8">
    <source>
        <dbReference type="Proteomes" id="UP000292307"/>
    </source>
</evidence>
<comment type="similarity">
    <text evidence="1">Belongs to the beta/gamma-crystallin family.</text>
</comment>